<gene>
    <name evidence="2" type="ORF">SAMN05428946_1293</name>
</gene>
<protein>
    <submittedName>
        <fullName evidence="2">Uncharacterized protein</fullName>
    </submittedName>
</protein>
<sequence>MKEGNLMAKRYPDSRPYPYNTDRGQWVAFWIALAVIAVAIIIAWSM</sequence>
<evidence type="ECO:0000256" key="1">
    <source>
        <dbReference type="SAM" id="Phobius"/>
    </source>
</evidence>
<dbReference type="STRING" id="550447.SAMN05428946_1293"/>
<evidence type="ECO:0000313" key="3">
    <source>
        <dbReference type="Proteomes" id="UP000187550"/>
    </source>
</evidence>
<keyword evidence="3" id="KW-1185">Reference proteome</keyword>
<keyword evidence="1" id="KW-1133">Transmembrane helix</keyword>
<dbReference type="EMBL" id="FTPL01000002">
    <property type="protein sequence ID" value="SIT80172.1"/>
    <property type="molecule type" value="Genomic_DNA"/>
</dbReference>
<dbReference type="AlphaFoldDB" id="A0A1U7PJ32"/>
<dbReference type="Proteomes" id="UP000187550">
    <property type="component" value="Unassembled WGS sequence"/>
</dbReference>
<proteinExistence type="predicted"/>
<organism evidence="2 3">
    <name type="scientific">Edaphobacillus lindanitolerans</name>
    <dbReference type="NCBI Taxonomy" id="550447"/>
    <lineage>
        <taxon>Bacteria</taxon>
        <taxon>Bacillati</taxon>
        <taxon>Bacillota</taxon>
        <taxon>Bacilli</taxon>
        <taxon>Bacillales</taxon>
        <taxon>Bacillaceae</taxon>
        <taxon>Edaphobacillus</taxon>
    </lineage>
</organism>
<reference evidence="3" key="1">
    <citation type="submission" date="2017-01" db="EMBL/GenBank/DDBJ databases">
        <authorList>
            <person name="Varghese N."/>
            <person name="Submissions S."/>
        </authorList>
    </citation>
    <scope>NUCLEOTIDE SEQUENCE [LARGE SCALE GENOMIC DNA]</scope>
    <source>
        <strain evidence="3">MNA4</strain>
    </source>
</reference>
<keyword evidence="1" id="KW-0812">Transmembrane</keyword>
<feature type="transmembrane region" description="Helical" evidence="1">
    <location>
        <begin position="26"/>
        <end position="44"/>
    </location>
</feature>
<accession>A0A1U7PJ32</accession>
<keyword evidence="1" id="KW-0472">Membrane</keyword>
<name>A0A1U7PJ32_9BACI</name>
<evidence type="ECO:0000313" key="2">
    <source>
        <dbReference type="EMBL" id="SIT80172.1"/>
    </source>
</evidence>